<organism evidence="1 2">
    <name type="scientific">Cichorium intybus</name>
    <name type="common">Chicory</name>
    <dbReference type="NCBI Taxonomy" id="13427"/>
    <lineage>
        <taxon>Eukaryota</taxon>
        <taxon>Viridiplantae</taxon>
        <taxon>Streptophyta</taxon>
        <taxon>Embryophyta</taxon>
        <taxon>Tracheophyta</taxon>
        <taxon>Spermatophyta</taxon>
        <taxon>Magnoliopsida</taxon>
        <taxon>eudicotyledons</taxon>
        <taxon>Gunneridae</taxon>
        <taxon>Pentapetalae</taxon>
        <taxon>asterids</taxon>
        <taxon>campanulids</taxon>
        <taxon>Asterales</taxon>
        <taxon>Asteraceae</taxon>
        <taxon>Cichorioideae</taxon>
        <taxon>Cichorieae</taxon>
        <taxon>Cichoriinae</taxon>
        <taxon>Cichorium</taxon>
    </lineage>
</organism>
<gene>
    <name evidence="1" type="ORF">L2E82_05938</name>
</gene>
<name>A0ACB9H873_CICIN</name>
<reference evidence="1 2" key="2">
    <citation type="journal article" date="2022" name="Mol. Ecol. Resour.">
        <title>The genomes of chicory, endive, great burdock and yacon provide insights into Asteraceae paleo-polyploidization history and plant inulin production.</title>
        <authorList>
            <person name="Fan W."/>
            <person name="Wang S."/>
            <person name="Wang H."/>
            <person name="Wang A."/>
            <person name="Jiang F."/>
            <person name="Liu H."/>
            <person name="Zhao H."/>
            <person name="Xu D."/>
            <person name="Zhang Y."/>
        </authorList>
    </citation>
    <scope>NUCLEOTIDE SEQUENCE [LARGE SCALE GENOMIC DNA]</scope>
    <source>
        <strain evidence="2">cv. Punajuju</strain>
        <tissue evidence="1">Leaves</tissue>
    </source>
</reference>
<proteinExistence type="predicted"/>
<evidence type="ECO:0000313" key="2">
    <source>
        <dbReference type="Proteomes" id="UP001055811"/>
    </source>
</evidence>
<keyword evidence="2" id="KW-1185">Reference proteome</keyword>
<dbReference type="EMBL" id="CM042009">
    <property type="protein sequence ID" value="KAI3792068.1"/>
    <property type="molecule type" value="Genomic_DNA"/>
</dbReference>
<evidence type="ECO:0000313" key="1">
    <source>
        <dbReference type="EMBL" id="KAI3792068.1"/>
    </source>
</evidence>
<dbReference type="Proteomes" id="UP001055811">
    <property type="component" value="Linkage Group LG01"/>
</dbReference>
<sequence>MKILSFCFLVFSIHKIVDAQRTTEPNEVAAIKKLIDYWGLGSKVELTVDFDPCTPNASWATENANPQIKCDCTANICYVTHLKIYALDVSGELPQELFQLTELMDLNLGQNVLSGSIPREIGKLFKMQYLSLGINNFSGVVPVELGNLTMLKSLSFGSNNLNGPLPVDLGNLTSLEQLYIDSSGVSGPFPQELSNLKSLHTLWASDNGFTGKLPEFFGTFTKLKTLRLEGTALEGPIPSSYAALTQLEDLRIGDLGGGDSTLDFVVNFTSISILSLRRSRVGGKIPSQIGTFANLQTLDLSFNKLTGAIPDSFQDSKSLHFLYLGSNDLNGVIPPNIITSQLRALDVSFNSITGNLPVNFAKIGKSLNAVGTLVNGDGLLEGKASEISRCLVTNTKCTEKVPVDSFAVKCGGPSLVSTYGVTFDDDSETLGASSVYTGSNNRWTVSNTGSFISNPNGPQYTTQTDSQITGTLDSELYKTARISPNSLRYYGLGLRNARYNVELHFSEIQMDDDSASWKGLGRRLFDVYIQGERVLQDFNIRNEAQGSKRALVRSFEANVTNTIIDIHLVWAGKGTCCIPFQSTFGPLVSGIHVSQVSTIAGSSNDKTRVGKIVGVTLGGVAGIVIAASVFYLWWKKKTPEHVRIRTDSPKKSLTSV</sequence>
<reference evidence="2" key="1">
    <citation type="journal article" date="2022" name="Mol. Ecol. Resour.">
        <title>The genomes of chicory, endive, great burdock and yacon provide insights into Asteraceae palaeo-polyploidization history and plant inulin production.</title>
        <authorList>
            <person name="Fan W."/>
            <person name="Wang S."/>
            <person name="Wang H."/>
            <person name="Wang A."/>
            <person name="Jiang F."/>
            <person name="Liu H."/>
            <person name="Zhao H."/>
            <person name="Xu D."/>
            <person name="Zhang Y."/>
        </authorList>
    </citation>
    <scope>NUCLEOTIDE SEQUENCE [LARGE SCALE GENOMIC DNA]</scope>
    <source>
        <strain evidence="2">cv. Punajuju</strain>
    </source>
</reference>
<protein>
    <submittedName>
        <fullName evidence="1">Uncharacterized protein</fullName>
    </submittedName>
</protein>
<accession>A0ACB9H873</accession>
<comment type="caution">
    <text evidence="1">The sequence shown here is derived from an EMBL/GenBank/DDBJ whole genome shotgun (WGS) entry which is preliminary data.</text>
</comment>